<evidence type="ECO:0000313" key="3">
    <source>
        <dbReference type="Proteomes" id="UP001054857"/>
    </source>
</evidence>
<organism evidence="2 3">
    <name type="scientific">Astrephomene gubernaculifera</name>
    <dbReference type="NCBI Taxonomy" id="47775"/>
    <lineage>
        <taxon>Eukaryota</taxon>
        <taxon>Viridiplantae</taxon>
        <taxon>Chlorophyta</taxon>
        <taxon>core chlorophytes</taxon>
        <taxon>Chlorophyceae</taxon>
        <taxon>CS clade</taxon>
        <taxon>Chlamydomonadales</taxon>
        <taxon>Astrephomenaceae</taxon>
        <taxon>Astrephomene</taxon>
    </lineage>
</organism>
<feature type="region of interest" description="Disordered" evidence="1">
    <location>
        <begin position="1"/>
        <end position="94"/>
    </location>
</feature>
<sequence>PNTRTTGPTPGPAAAAAAAAAHTGGGGAGGVRRSNSVMSAAASGPQAPGAGAAAGAGAAGLQPADAAPPAAPSGVASPTTSQQSMSLPTPAARAALAGQTAASAAGGDGGGGGGGGAVEVDNLASEAAGGGGGGTEVSSISGGDGGGGPLRPPAAQTSYRADSTLSLAVHRGAAAMDWEGDGQNEVRGPEHLLPAPSGTSAQHAARAPAHSHRPQPRPLPGRTPASGPTAHHGNNNANNATSGGSGGPSSAASSPRHPAEHPSLVTLPEPSLYSKLLLPPLPLPPQLQPAAAAGNQHAPKLEPLPPVATVTVAAATAAEAPEVSAVPASDDSAAAAAAVLLPASLAGEPLNVRATWLAGRPVYGDAVATSCRQSPTPQLRKNHHLMKWRSYGAADFWRTAAASCPAACYTRGLHAPLLLRGLPEEYRGPASWQGPSPRALLEAYVAAHPPAAAACLQLGVADVDSPGEGLAQMRGANFLAMPYSVTAGPGPLDLASQQAALAALRRLQRLDAACMAGTLPYGSLAAALGELEGA</sequence>
<feature type="non-terminal residue" evidence="2">
    <location>
        <position position="534"/>
    </location>
</feature>
<comment type="caution">
    <text evidence="2">The sequence shown here is derived from an EMBL/GenBank/DDBJ whole genome shotgun (WGS) entry which is preliminary data.</text>
</comment>
<protein>
    <submittedName>
        <fullName evidence="2">Uncharacterized protein</fullName>
    </submittedName>
</protein>
<evidence type="ECO:0000256" key="1">
    <source>
        <dbReference type="SAM" id="MobiDB-lite"/>
    </source>
</evidence>
<evidence type="ECO:0000313" key="2">
    <source>
        <dbReference type="EMBL" id="GFR40513.1"/>
    </source>
</evidence>
<gene>
    <name evidence="2" type="ORF">Agub_g1082</name>
</gene>
<proteinExistence type="predicted"/>
<feature type="compositionally biased region" description="Low complexity" evidence="1">
    <location>
        <begin position="39"/>
        <end position="51"/>
    </location>
</feature>
<dbReference type="EMBL" id="BMAR01000001">
    <property type="protein sequence ID" value="GFR40513.1"/>
    <property type="molecule type" value="Genomic_DNA"/>
</dbReference>
<feature type="compositionally biased region" description="Low complexity" evidence="1">
    <location>
        <begin position="1"/>
        <end position="22"/>
    </location>
</feature>
<accession>A0AAD3DF80</accession>
<feature type="region of interest" description="Disordered" evidence="1">
    <location>
        <begin position="124"/>
        <end position="159"/>
    </location>
</feature>
<feature type="non-terminal residue" evidence="2">
    <location>
        <position position="1"/>
    </location>
</feature>
<dbReference type="Proteomes" id="UP001054857">
    <property type="component" value="Unassembled WGS sequence"/>
</dbReference>
<reference evidence="2 3" key="1">
    <citation type="journal article" date="2021" name="Sci. Rep.">
        <title>Genome sequencing of the multicellular alga Astrephomene provides insights into convergent evolution of germ-soma differentiation.</title>
        <authorList>
            <person name="Yamashita S."/>
            <person name="Yamamoto K."/>
            <person name="Matsuzaki R."/>
            <person name="Suzuki S."/>
            <person name="Yamaguchi H."/>
            <person name="Hirooka S."/>
            <person name="Minakuchi Y."/>
            <person name="Miyagishima S."/>
            <person name="Kawachi M."/>
            <person name="Toyoda A."/>
            <person name="Nozaki H."/>
        </authorList>
    </citation>
    <scope>NUCLEOTIDE SEQUENCE [LARGE SCALE GENOMIC DNA]</scope>
    <source>
        <strain evidence="2 3">NIES-4017</strain>
    </source>
</reference>
<name>A0AAD3DF80_9CHLO</name>
<feature type="compositionally biased region" description="Low complexity" evidence="1">
    <location>
        <begin position="227"/>
        <end position="254"/>
    </location>
</feature>
<keyword evidence="3" id="KW-1185">Reference proteome</keyword>
<feature type="region of interest" description="Disordered" evidence="1">
    <location>
        <begin position="179"/>
        <end position="266"/>
    </location>
</feature>
<feature type="compositionally biased region" description="Low complexity" evidence="1">
    <location>
        <begin position="59"/>
        <end position="78"/>
    </location>
</feature>
<dbReference type="AlphaFoldDB" id="A0AAD3DF80"/>